<dbReference type="InterPro" id="IPR013057">
    <property type="entry name" value="AA_transpt_TM"/>
</dbReference>
<feature type="transmembrane region" description="Helical" evidence="5">
    <location>
        <begin position="77"/>
        <end position="101"/>
    </location>
</feature>
<name>A0A5B7HQ35_PORTR</name>
<evidence type="ECO:0000256" key="2">
    <source>
        <dbReference type="ARBA" id="ARBA00022692"/>
    </source>
</evidence>
<gene>
    <name evidence="7" type="ORF">E2C01_067730</name>
</gene>
<reference evidence="7 8" key="1">
    <citation type="submission" date="2019-05" db="EMBL/GenBank/DDBJ databases">
        <title>Another draft genome of Portunus trituberculatus and its Hox gene families provides insights of decapod evolution.</title>
        <authorList>
            <person name="Jeong J.-H."/>
            <person name="Song I."/>
            <person name="Kim S."/>
            <person name="Choi T."/>
            <person name="Kim D."/>
            <person name="Ryu S."/>
            <person name="Kim W."/>
        </authorList>
    </citation>
    <scope>NUCLEOTIDE SEQUENCE [LARGE SCALE GENOMIC DNA]</scope>
    <source>
        <tissue evidence="7">Muscle</tissue>
    </source>
</reference>
<keyword evidence="8" id="KW-1185">Reference proteome</keyword>
<dbReference type="PANTHER" id="PTHR22950:SF703">
    <property type="entry name" value="AMINO ACID TRANSPORTER TRANSMEMBRANE DOMAIN-CONTAINING PROTEIN"/>
    <property type="match status" value="1"/>
</dbReference>
<evidence type="ECO:0000256" key="4">
    <source>
        <dbReference type="ARBA" id="ARBA00023136"/>
    </source>
</evidence>
<comment type="caution">
    <text evidence="7">The sequence shown here is derived from an EMBL/GenBank/DDBJ whole genome shotgun (WGS) entry which is preliminary data.</text>
</comment>
<keyword evidence="4 5" id="KW-0472">Membrane</keyword>
<proteinExistence type="predicted"/>
<dbReference type="GO" id="GO:0005774">
    <property type="term" value="C:vacuolar membrane"/>
    <property type="evidence" value="ECO:0007669"/>
    <property type="project" value="TreeGrafter"/>
</dbReference>
<dbReference type="OrthoDB" id="655540at2759"/>
<evidence type="ECO:0000313" key="8">
    <source>
        <dbReference type="Proteomes" id="UP000324222"/>
    </source>
</evidence>
<feature type="transmembrane region" description="Helical" evidence="5">
    <location>
        <begin position="122"/>
        <end position="143"/>
    </location>
</feature>
<dbReference type="Pfam" id="PF01490">
    <property type="entry name" value="Aa_trans"/>
    <property type="match status" value="1"/>
</dbReference>
<dbReference type="EMBL" id="VSRR010036714">
    <property type="protein sequence ID" value="MPC73402.1"/>
    <property type="molecule type" value="Genomic_DNA"/>
</dbReference>
<keyword evidence="3 5" id="KW-1133">Transmembrane helix</keyword>
<comment type="subcellular location">
    <subcellularLocation>
        <location evidence="1">Membrane</location>
        <topology evidence="1">Multi-pass membrane protein</topology>
    </subcellularLocation>
</comment>
<sequence length="166" mass="18459">MCYSTFLHCLAPNKLVRISGHVPVWPSFVFLLYSFVFLCIPLYSSLPGFGPRRVVLRTAMVLVQMVIGLAVPNFDKILNLIGGSLITLCTFVLPPVMYMRLVEDRSDKSWPQRTIPLWEKVYLIEIICVGLCGGILSTITSAYELINPTGEGDVSCFSSFSKCGVE</sequence>
<protein>
    <recommendedName>
        <fullName evidence="6">Amino acid transporter transmembrane domain-containing protein</fullName>
    </recommendedName>
</protein>
<evidence type="ECO:0000256" key="3">
    <source>
        <dbReference type="ARBA" id="ARBA00022989"/>
    </source>
</evidence>
<feature type="transmembrane region" description="Helical" evidence="5">
    <location>
        <begin position="24"/>
        <end position="42"/>
    </location>
</feature>
<dbReference type="Proteomes" id="UP000324222">
    <property type="component" value="Unassembled WGS sequence"/>
</dbReference>
<accession>A0A5B7HQ35</accession>
<dbReference type="AlphaFoldDB" id="A0A5B7HQ35"/>
<feature type="transmembrane region" description="Helical" evidence="5">
    <location>
        <begin position="54"/>
        <end position="71"/>
    </location>
</feature>
<feature type="domain" description="Amino acid transporter transmembrane" evidence="6">
    <location>
        <begin position="52"/>
        <end position="136"/>
    </location>
</feature>
<organism evidence="7 8">
    <name type="scientific">Portunus trituberculatus</name>
    <name type="common">Swimming crab</name>
    <name type="synonym">Neptunus trituberculatus</name>
    <dbReference type="NCBI Taxonomy" id="210409"/>
    <lineage>
        <taxon>Eukaryota</taxon>
        <taxon>Metazoa</taxon>
        <taxon>Ecdysozoa</taxon>
        <taxon>Arthropoda</taxon>
        <taxon>Crustacea</taxon>
        <taxon>Multicrustacea</taxon>
        <taxon>Malacostraca</taxon>
        <taxon>Eumalacostraca</taxon>
        <taxon>Eucarida</taxon>
        <taxon>Decapoda</taxon>
        <taxon>Pleocyemata</taxon>
        <taxon>Brachyura</taxon>
        <taxon>Eubrachyura</taxon>
        <taxon>Portunoidea</taxon>
        <taxon>Portunidae</taxon>
        <taxon>Portuninae</taxon>
        <taxon>Portunus</taxon>
    </lineage>
</organism>
<dbReference type="GO" id="GO:0015179">
    <property type="term" value="F:L-amino acid transmembrane transporter activity"/>
    <property type="evidence" value="ECO:0007669"/>
    <property type="project" value="TreeGrafter"/>
</dbReference>
<evidence type="ECO:0000313" key="7">
    <source>
        <dbReference type="EMBL" id="MPC73402.1"/>
    </source>
</evidence>
<dbReference type="PANTHER" id="PTHR22950">
    <property type="entry name" value="AMINO ACID TRANSPORTER"/>
    <property type="match status" value="1"/>
</dbReference>
<keyword evidence="2 5" id="KW-0812">Transmembrane</keyword>
<evidence type="ECO:0000259" key="6">
    <source>
        <dbReference type="Pfam" id="PF01490"/>
    </source>
</evidence>
<evidence type="ECO:0000256" key="5">
    <source>
        <dbReference type="SAM" id="Phobius"/>
    </source>
</evidence>
<evidence type="ECO:0000256" key="1">
    <source>
        <dbReference type="ARBA" id="ARBA00004141"/>
    </source>
</evidence>